<dbReference type="OrthoDB" id="2248624at2"/>
<comment type="caution">
    <text evidence="2">The sequence shown here is derived from an EMBL/GenBank/DDBJ whole genome shotgun (WGS) entry which is preliminary data.</text>
</comment>
<reference evidence="2 3" key="1">
    <citation type="submission" date="2011-09" db="EMBL/GenBank/DDBJ databases">
        <authorList>
            <person name="Weinstock G."/>
            <person name="Sodergren E."/>
            <person name="Clifton S."/>
            <person name="Fulton L."/>
            <person name="Fulton B."/>
            <person name="Courtney L."/>
            <person name="Fronick C."/>
            <person name="Harrison M."/>
            <person name="Strong C."/>
            <person name="Farmer C."/>
            <person name="Delahaunty K."/>
            <person name="Markovic C."/>
            <person name="Hall O."/>
            <person name="Minx P."/>
            <person name="Tomlinson C."/>
            <person name="Mitreva M."/>
            <person name="Hou S."/>
            <person name="Chen J."/>
            <person name="Wollam A."/>
            <person name="Pepin K.H."/>
            <person name="Johnson M."/>
            <person name="Bhonagiri V."/>
            <person name="Zhang X."/>
            <person name="Suruliraj S."/>
            <person name="Warren W."/>
            <person name="Chinwalla A."/>
            <person name="Mardis E.R."/>
            <person name="Wilson R.K."/>
        </authorList>
    </citation>
    <scope>NUCLEOTIDE SEQUENCE [LARGE SCALE GENOMIC DNA]</scope>
    <source>
        <strain evidence="2 3">F0435</strain>
    </source>
</reference>
<feature type="transmembrane region" description="Helical" evidence="1">
    <location>
        <begin position="12"/>
        <end position="39"/>
    </location>
</feature>
<evidence type="ECO:0000313" key="2">
    <source>
        <dbReference type="EMBL" id="EHO49614.1"/>
    </source>
</evidence>
<dbReference type="HOGENOM" id="CLU_119961_1_0_9"/>
<feature type="transmembrane region" description="Helical" evidence="1">
    <location>
        <begin position="59"/>
        <end position="83"/>
    </location>
</feature>
<sequence>MSIEGGDLLKNIYKLLYLIIIIILFPFAIFPLMATWAMVTHTPFPIDLTAYDWVNRYAPLYLFWGSVALSLILVGLFLVIIFWHRPNTMYLYQKPTGQLIVTRKAISNFVLTALKQEPYIQDPKVTTRLSKHKIRIRVSGALLSSDQATQQGKEFIQTIETRLKTTLGLAPDKQISIKLNDFSQPDSHHSRVM</sequence>
<evidence type="ECO:0000256" key="1">
    <source>
        <dbReference type="SAM" id="Phobius"/>
    </source>
</evidence>
<evidence type="ECO:0008006" key="4">
    <source>
        <dbReference type="Google" id="ProtNLM"/>
    </source>
</evidence>
<dbReference type="EMBL" id="AGRJ01000215">
    <property type="protein sequence ID" value="EHO49614.1"/>
    <property type="molecule type" value="Genomic_DNA"/>
</dbReference>
<keyword evidence="1" id="KW-0812">Transmembrane</keyword>
<dbReference type="STRING" id="797516.HMPREF9104_02461"/>
<keyword evidence="1" id="KW-1133">Transmembrane helix</keyword>
<name>H1LIM0_9LACO</name>
<dbReference type="Proteomes" id="UP000005025">
    <property type="component" value="Unassembled WGS sequence"/>
</dbReference>
<gene>
    <name evidence="2" type="ORF">HMPREF9104_02461</name>
</gene>
<proteinExistence type="predicted"/>
<dbReference type="NCBIfam" id="NF033218">
    <property type="entry name" value="anchor_AmaP"/>
    <property type="match status" value="1"/>
</dbReference>
<dbReference type="AlphaFoldDB" id="H1LIM0"/>
<organism evidence="2 3">
    <name type="scientific">Lentilactobacillus kisonensis F0435</name>
    <dbReference type="NCBI Taxonomy" id="797516"/>
    <lineage>
        <taxon>Bacteria</taxon>
        <taxon>Bacillati</taxon>
        <taxon>Bacillota</taxon>
        <taxon>Bacilli</taxon>
        <taxon>Lactobacillales</taxon>
        <taxon>Lactobacillaceae</taxon>
        <taxon>Lentilactobacillus</taxon>
    </lineage>
</organism>
<evidence type="ECO:0000313" key="3">
    <source>
        <dbReference type="Proteomes" id="UP000005025"/>
    </source>
</evidence>
<accession>H1LIM0</accession>
<dbReference type="PATRIC" id="fig|797516.3.peg.2208"/>
<keyword evidence="1" id="KW-0472">Membrane</keyword>
<protein>
    <recommendedName>
        <fullName evidence="4">Alkaline shock response membrane anchor protein AmaP</fullName>
    </recommendedName>
</protein>